<accession>A0A562ZK65</accession>
<dbReference type="OrthoDB" id="8688876at2"/>
<dbReference type="RefSeq" id="WP_145895244.1">
    <property type="nucleotide sequence ID" value="NZ_VOBQ01000018.1"/>
</dbReference>
<dbReference type="Proteomes" id="UP000318199">
    <property type="component" value="Unassembled WGS sequence"/>
</dbReference>
<evidence type="ECO:0000313" key="4">
    <source>
        <dbReference type="Proteomes" id="UP000318199"/>
    </source>
</evidence>
<feature type="region of interest" description="Disordered" evidence="1">
    <location>
        <begin position="52"/>
        <end position="97"/>
    </location>
</feature>
<keyword evidence="2" id="KW-0732">Signal</keyword>
<feature type="compositionally biased region" description="Basic and acidic residues" evidence="1">
    <location>
        <begin position="81"/>
        <end position="90"/>
    </location>
</feature>
<protein>
    <recommendedName>
        <fullName evidence="5">DUF2782 domain-containing protein</fullName>
    </recommendedName>
</protein>
<gene>
    <name evidence="3" type="ORF">FN976_22125</name>
</gene>
<evidence type="ECO:0000256" key="2">
    <source>
        <dbReference type="SAM" id="SignalP"/>
    </source>
</evidence>
<feature type="chain" id="PRO_5022143042" description="DUF2782 domain-containing protein" evidence="2">
    <location>
        <begin position="22"/>
        <end position="107"/>
    </location>
</feature>
<comment type="caution">
    <text evidence="3">The sequence shown here is derived from an EMBL/GenBank/DDBJ whole genome shotgun (WGS) entry which is preliminary data.</text>
</comment>
<name>A0A562ZK65_9BURK</name>
<keyword evidence="4" id="KW-1185">Reference proteome</keyword>
<dbReference type="AlphaFoldDB" id="A0A562ZK65"/>
<reference evidence="3 4" key="1">
    <citation type="submission" date="2019-07" db="EMBL/GenBank/DDBJ databases">
        <title>Caenimonas sedimenti sp. nov., isolated from activated sludge.</title>
        <authorList>
            <person name="Xu J."/>
        </authorList>
    </citation>
    <scope>NUCLEOTIDE SEQUENCE [LARGE SCALE GENOMIC DNA]</scope>
    <source>
        <strain evidence="3 4">HX-9-20</strain>
    </source>
</reference>
<proteinExistence type="predicted"/>
<organism evidence="3 4">
    <name type="scientific">Caenimonas sedimenti</name>
    <dbReference type="NCBI Taxonomy" id="2596921"/>
    <lineage>
        <taxon>Bacteria</taxon>
        <taxon>Pseudomonadati</taxon>
        <taxon>Pseudomonadota</taxon>
        <taxon>Betaproteobacteria</taxon>
        <taxon>Burkholderiales</taxon>
        <taxon>Comamonadaceae</taxon>
        <taxon>Caenimonas</taxon>
    </lineage>
</organism>
<evidence type="ECO:0000313" key="3">
    <source>
        <dbReference type="EMBL" id="TWO68698.1"/>
    </source>
</evidence>
<evidence type="ECO:0000256" key="1">
    <source>
        <dbReference type="SAM" id="MobiDB-lite"/>
    </source>
</evidence>
<evidence type="ECO:0008006" key="5">
    <source>
        <dbReference type="Google" id="ProtNLM"/>
    </source>
</evidence>
<dbReference type="EMBL" id="VOBQ01000018">
    <property type="protein sequence ID" value="TWO68698.1"/>
    <property type="molecule type" value="Genomic_DNA"/>
</dbReference>
<feature type="signal peptide" evidence="2">
    <location>
        <begin position="1"/>
        <end position="21"/>
    </location>
</feature>
<sequence length="107" mass="11450">MRSTLLLLTSVVAAGGALAQAALVQESAPADPRLNQKIERIVIEDEGSRVEEVRVGGQTQSVTVQPRGALPAYEMQPNDLARNRPGDGREGLSGSGGRQRVWNVLNF</sequence>